<dbReference type="STRING" id="1917485.BOO69_00695"/>
<proteinExistence type="predicted"/>
<dbReference type="Pfam" id="PF13469">
    <property type="entry name" value="Sulfotransfer_3"/>
    <property type="match status" value="1"/>
</dbReference>
<organism evidence="1 2">
    <name type="scientific">Sulfitobacter alexandrii</name>
    <dbReference type="NCBI Taxonomy" id="1917485"/>
    <lineage>
        <taxon>Bacteria</taxon>
        <taxon>Pseudomonadati</taxon>
        <taxon>Pseudomonadota</taxon>
        <taxon>Alphaproteobacteria</taxon>
        <taxon>Rhodobacterales</taxon>
        <taxon>Roseobacteraceae</taxon>
        <taxon>Sulfitobacter</taxon>
    </lineage>
</organism>
<protein>
    <recommendedName>
        <fullName evidence="3">Sulfotransferase</fullName>
    </recommendedName>
</protein>
<dbReference type="EMBL" id="CP018076">
    <property type="protein sequence ID" value="APE42090.1"/>
    <property type="molecule type" value="Genomic_DNA"/>
</dbReference>
<evidence type="ECO:0000313" key="2">
    <source>
        <dbReference type="Proteomes" id="UP000181897"/>
    </source>
</evidence>
<sequence>MSADAPPIIAIGGLGGSGTRVFAEALRSSGIRIGEDLNGSLDNLWFTVLFKRRAWTRRKPTDAEVARAIRLFHQAMTIGLADAISGADIDLVRALERDLLPGGTWNSGARQRQVENLLQSAPPAAEQAGRWGWKEPNTHVFLPQLDRLLPNFRYVHVIRDGLDMAFSGNTSQTQNWAHLFGLPEEEGMPTPVGQLRYWLAANRAATSYGHRHMPGRFMVIRYEQFCARPSAYWPAICALAGGDPATPIPSGLIRPSTIGRSRDHDLSVLPQPLLDDLRAFEIDLENVADPS</sequence>
<evidence type="ECO:0008006" key="3">
    <source>
        <dbReference type="Google" id="ProtNLM"/>
    </source>
</evidence>
<dbReference type="KEGG" id="suam:BOO69_00695"/>
<evidence type="ECO:0000313" key="1">
    <source>
        <dbReference type="EMBL" id="APE42090.1"/>
    </source>
</evidence>
<gene>
    <name evidence="1" type="ORF">BOO69_00695</name>
</gene>
<dbReference type="RefSeq" id="WP_071969392.1">
    <property type="nucleotide sequence ID" value="NZ_CP018076.1"/>
</dbReference>
<dbReference type="SUPFAM" id="SSF52540">
    <property type="entry name" value="P-loop containing nucleoside triphosphate hydrolases"/>
    <property type="match status" value="1"/>
</dbReference>
<dbReference type="Proteomes" id="UP000181897">
    <property type="component" value="Chromosome"/>
</dbReference>
<name>A0A1J0WCQ0_9RHOB</name>
<accession>A0A1J0WCQ0</accession>
<dbReference type="AlphaFoldDB" id="A0A1J0WCQ0"/>
<keyword evidence="2" id="KW-1185">Reference proteome</keyword>
<dbReference type="Gene3D" id="3.40.50.300">
    <property type="entry name" value="P-loop containing nucleotide triphosphate hydrolases"/>
    <property type="match status" value="1"/>
</dbReference>
<reference evidence="1 2" key="1">
    <citation type="submission" date="2016-11" db="EMBL/GenBank/DDBJ databases">
        <title>Complete genome sequence of Sulfitobacter sp. AM1-D1, a toxic bacteria associated with marine dinoflagellate Alexandrium minutum in East China Sea.</title>
        <authorList>
            <person name="Yang Q."/>
            <person name="Zhang X."/>
            <person name="Tian X."/>
        </authorList>
    </citation>
    <scope>NUCLEOTIDE SEQUENCE [LARGE SCALE GENOMIC DNA]</scope>
    <source>
        <strain evidence="1 2">AM1-D1</strain>
    </source>
</reference>
<dbReference type="InterPro" id="IPR027417">
    <property type="entry name" value="P-loop_NTPase"/>
</dbReference>